<organism evidence="1">
    <name type="scientific">freshwater metagenome</name>
    <dbReference type="NCBI Taxonomy" id="449393"/>
    <lineage>
        <taxon>unclassified sequences</taxon>
        <taxon>metagenomes</taxon>
        <taxon>ecological metagenomes</taxon>
    </lineage>
</organism>
<proteinExistence type="predicted"/>
<dbReference type="InterPro" id="IPR043129">
    <property type="entry name" value="ATPase_NBD"/>
</dbReference>
<sequence>MEMHSTSVMTLAIDCGGLFIKGSVLDSAGTLHAQPVAVPTPYPLSPTHLIQTIDDISKGLPNFDRLTVGMPGMLRHGVVVHTPHYINAKGPRTRIEPELEKQWKGFDIQRAFAEHFKKPAIVLNDAEVHGAGVINGSGLEVVITLGTGLGFSMFDGGKLAPHFEMSMAPVRRNTTYDTWVGETELRRLGDLFWSRRIRLMVEDLRKVFHWDRLYIGGGNSRRIRTEVLQVLGDDVVIVSNTAGILGGVKAWSLEQI</sequence>
<dbReference type="InterPro" id="IPR000600">
    <property type="entry name" value="ROK"/>
</dbReference>
<evidence type="ECO:0000313" key="2">
    <source>
        <dbReference type="EMBL" id="CAB4744828.1"/>
    </source>
</evidence>
<dbReference type="EMBL" id="CAEZYX010000083">
    <property type="protein sequence ID" value="CAB4744828.1"/>
    <property type="molecule type" value="Genomic_DNA"/>
</dbReference>
<reference evidence="1" key="1">
    <citation type="submission" date="2020-05" db="EMBL/GenBank/DDBJ databases">
        <authorList>
            <person name="Chiriac C."/>
            <person name="Salcher M."/>
            <person name="Ghai R."/>
            <person name="Kavagutti S V."/>
        </authorList>
    </citation>
    <scope>NUCLEOTIDE SEQUENCE</scope>
</reference>
<protein>
    <submittedName>
        <fullName evidence="1">Unannotated protein</fullName>
    </submittedName>
</protein>
<dbReference type="AlphaFoldDB" id="A0A6J6MPV3"/>
<evidence type="ECO:0000313" key="1">
    <source>
        <dbReference type="EMBL" id="CAB4676321.1"/>
    </source>
</evidence>
<dbReference type="Gene3D" id="3.30.420.40">
    <property type="match status" value="2"/>
</dbReference>
<dbReference type="SUPFAM" id="SSF53067">
    <property type="entry name" value="Actin-like ATPase domain"/>
    <property type="match status" value="1"/>
</dbReference>
<gene>
    <name evidence="1" type="ORF">UFOPK2312_00879</name>
    <name evidence="2" type="ORF">UFOPK2802_00780</name>
</gene>
<accession>A0A6J6MPV3</accession>
<dbReference type="EMBL" id="CAEZWY010000115">
    <property type="protein sequence ID" value="CAB4676321.1"/>
    <property type="molecule type" value="Genomic_DNA"/>
</dbReference>
<dbReference type="Pfam" id="PF00480">
    <property type="entry name" value="ROK"/>
    <property type="match status" value="1"/>
</dbReference>
<name>A0A6J6MPV3_9ZZZZ</name>